<name>A0A9D2U140_9FIRM</name>
<keyword evidence="2" id="KW-1133">Transmembrane helix</keyword>
<feature type="compositionally biased region" description="Gly residues" evidence="1">
    <location>
        <begin position="1"/>
        <end position="33"/>
    </location>
</feature>
<dbReference type="EMBL" id="DWUV01000114">
    <property type="protein sequence ID" value="HJD34091.1"/>
    <property type="molecule type" value="Genomic_DNA"/>
</dbReference>
<accession>A0A9D2U140</accession>
<reference evidence="3" key="1">
    <citation type="journal article" date="2021" name="PeerJ">
        <title>Extensive microbial diversity within the chicken gut microbiome revealed by metagenomics and culture.</title>
        <authorList>
            <person name="Gilroy R."/>
            <person name="Ravi A."/>
            <person name="Getino M."/>
            <person name="Pursley I."/>
            <person name="Horton D.L."/>
            <person name="Alikhan N.F."/>
            <person name="Baker D."/>
            <person name="Gharbi K."/>
            <person name="Hall N."/>
            <person name="Watson M."/>
            <person name="Adriaenssens E.M."/>
            <person name="Foster-Nyarko E."/>
            <person name="Jarju S."/>
            <person name="Secka A."/>
            <person name="Antonio M."/>
            <person name="Oren A."/>
            <person name="Chaudhuri R.R."/>
            <person name="La Ragione R."/>
            <person name="Hildebrand F."/>
            <person name="Pallen M.J."/>
        </authorList>
    </citation>
    <scope>NUCLEOTIDE SEQUENCE</scope>
    <source>
        <strain evidence="3">ChiGjej3B3-11674</strain>
    </source>
</reference>
<feature type="transmembrane region" description="Helical" evidence="2">
    <location>
        <begin position="275"/>
        <end position="298"/>
    </location>
</feature>
<evidence type="ECO:0000256" key="2">
    <source>
        <dbReference type="SAM" id="Phobius"/>
    </source>
</evidence>
<evidence type="ECO:0000313" key="4">
    <source>
        <dbReference type="Proteomes" id="UP000823897"/>
    </source>
</evidence>
<gene>
    <name evidence="3" type="ORF">H9911_06090</name>
</gene>
<evidence type="ECO:0008006" key="5">
    <source>
        <dbReference type="Google" id="ProtNLM"/>
    </source>
</evidence>
<dbReference type="Proteomes" id="UP000823897">
    <property type="component" value="Unassembled WGS sequence"/>
</dbReference>
<evidence type="ECO:0000256" key="1">
    <source>
        <dbReference type="SAM" id="MobiDB-lite"/>
    </source>
</evidence>
<comment type="caution">
    <text evidence="3">The sequence shown here is derived from an EMBL/GenBank/DDBJ whole genome shotgun (WGS) entry which is preliminary data.</text>
</comment>
<protein>
    <recommendedName>
        <fullName evidence="5">TPM domain-containing protein</fullName>
    </recommendedName>
</protein>
<organism evidence="3 4">
    <name type="scientific">Candidatus Mediterraneibacter tabaqchaliae</name>
    <dbReference type="NCBI Taxonomy" id="2838689"/>
    <lineage>
        <taxon>Bacteria</taxon>
        <taxon>Bacillati</taxon>
        <taxon>Bacillota</taxon>
        <taxon>Clostridia</taxon>
        <taxon>Lachnospirales</taxon>
        <taxon>Lachnospiraceae</taxon>
        <taxon>Mediterraneibacter</taxon>
    </lineage>
</organism>
<reference evidence="3" key="2">
    <citation type="submission" date="2021-04" db="EMBL/GenBank/DDBJ databases">
        <authorList>
            <person name="Gilroy R."/>
        </authorList>
    </citation>
    <scope>NUCLEOTIDE SEQUENCE</scope>
    <source>
        <strain evidence="3">ChiGjej3B3-11674</strain>
    </source>
</reference>
<sequence length="306" mass="33067">MGRGSGSHGGGGHSGGQSFGGRSGGGFSGGGPGGPGPGGPHFGGPHFGAPRGRWGGPVFHWGFPGWGGPGRRGGTGCFSLIVLLIVVIGLFNQLQPGGNSSQDTEIAVSRTERTPISGTISYADWYLDELGFIDHDTDLTDGLKYFYSQTGIQPYVVLLQYDPSVWTDGKWNEAAAEEYLAQIYNETFSDNGHLIFAYFACENDSEDMDGTFYLYYGSAAYSIMDAEAETIFWSYFDMNYNNLDLSIAEFMGQTFRQTADNIMHISTDGNNNNTFVAISAVFAVLCVMVIIAGVMVFIKMNRKEEL</sequence>
<dbReference type="AlphaFoldDB" id="A0A9D2U140"/>
<keyword evidence="2" id="KW-0812">Transmembrane</keyword>
<evidence type="ECO:0000313" key="3">
    <source>
        <dbReference type="EMBL" id="HJD34091.1"/>
    </source>
</evidence>
<proteinExistence type="predicted"/>
<keyword evidence="2" id="KW-0472">Membrane</keyword>
<feature type="region of interest" description="Disordered" evidence="1">
    <location>
        <begin position="1"/>
        <end position="49"/>
    </location>
</feature>